<feature type="domain" description="Alpha-ketoglutarate-dependent dioxygenase AlkB-like" evidence="3">
    <location>
        <begin position="626"/>
        <end position="733"/>
    </location>
</feature>
<dbReference type="InterPro" id="IPR037151">
    <property type="entry name" value="AlkB-like_sf"/>
</dbReference>
<dbReference type="GO" id="GO:0051747">
    <property type="term" value="F:cytosine C-5 DNA demethylase activity"/>
    <property type="evidence" value="ECO:0007669"/>
    <property type="project" value="TreeGrafter"/>
</dbReference>
<dbReference type="RefSeq" id="XP_029742484.1">
    <property type="nucleotide sequence ID" value="XM_029881098.1"/>
</dbReference>
<organism evidence="4 5">
    <name type="scientific">Sporisorium graminicola</name>
    <dbReference type="NCBI Taxonomy" id="280036"/>
    <lineage>
        <taxon>Eukaryota</taxon>
        <taxon>Fungi</taxon>
        <taxon>Dikarya</taxon>
        <taxon>Basidiomycota</taxon>
        <taxon>Ustilaginomycotina</taxon>
        <taxon>Ustilaginomycetes</taxon>
        <taxon>Ustilaginales</taxon>
        <taxon>Ustilaginaceae</taxon>
        <taxon>Sporisorium</taxon>
    </lineage>
</organism>
<evidence type="ECO:0000256" key="2">
    <source>
        <dbReference type="SAM" id="MobiDB-lite"/>
    </source>
</evidence>
<keyword evidence="5" id="KW-1185">Reference proteome</keyword>
<dbReference type="PANTHER" id="PTHR31573">
    <property type="entry name" value="ALPHA-KETOGLUTARATE-DEPENDENT DIOXYGENASE ALKB HOMOLOG 2"/>
    <property type="match status" value="1"/>
</dbReference>
<dbReference type="GO" id="GO:0035516">
    <property type="term" value="F:broad specificity oxidative DNA demethylase activity"/>
    <property type="evidence" value="ECO:0007669"/>
    <property type="project" value="TreeGrafter"/>
</dbReference>
<dbReference type="InterPro" id="IPR027450">
    <property type="entry name" value="AlkB-like"/>
</dbReference>
<dbReference type="PANTHER" id="PTHR31573:SF4">
    <property type="entry name" value="FE2OG DIOXYGENASE DOMAIN-CONTAINING PROTEIN"/>
    <property type="match status" value="1"/>
</dbReference>
<feature type="binding site" evidence="1">
    <location>
        <position position="660"/>
    </location>
    <ligand>
        <name>2-oxoglutarate</name>
        <dbReference type="ChEBI" id="CHEBI:16810"/>
    </ligand>
</feature>
<feature type="binding site" evidence="1">
    <location>
        <position position="740"/>
    </location>
    <ligand>
        <name>2-oxoglutarate</name>
        <dbReference type="ChEBI" id="CHEBI:16810"/>
    </ligand>
</feature>
<accession>A0A4V6EUF4</accession>
<feature type="binding site" evidence="1">
    <location>
        <position position="651"/>
    </location>
    <ligand>
        <name>2-oxoglutarate</name>
        <dbReference type="ChEBI" id="CHEBI:16810"/>
    </ligand>
</feature>
<dbReference type="KEGG" id="sgra:EX895_000497"/>
<dbReference type="Gene3D" id="2.60.120.590">
    <property type="entry name" value="Alpha-ketoglutarate-dependent dioxygenase AlkB-like"/>
    <property type="match status" value="1"/>
</dbReference>
<name>A0A4V6EUF4_9BASI</name>
<evidence type="ECO:0000256" key="1">
    <source>
        <dbReference type="PIRSR" id="PIRSR632852-1"/>
    </source>
</evidence>
<dbReference type="GO" id="GO:0008198">
    <property type="term" value="F:ferrous iron binding"/>
    <property type="evidence" value="ECO:0007669"/>
    <property type="project" value="TreeGrafter"/>
</dbReference>
<feature type="region of interest" description="Disordered" evidence="2">
    <location>
        <begin position="218"/>
        <end position="251"/>
    </location>
</feature>
<proteinExistence type="predicted"/>
<reference evidence="4 5" key="1">
    <citation type="submission" date="2019-05" db="EMBL/GenBank/DDBJ databases">
        <title>Sporisorium graminicola CBS 10092 draft sequencing and annotation.</title>
        <authorList>
            <person name="Solano-Gonzalez S."/>
            <person name="Caddick M.X."/>
            <person name="Darby A."/>
        </authorList>
    </citation>
    <scope>NUCLEOTIDE SEQUENCE [LARGE SCALE GENOMIC DNA]</scope>
    <source>
        <strain evidence="4 5">CBS 10092</strain>
    </source>
</reference>
<evidence type="ECO:0000313" key="4">
    <source>
        <dbReference type="EMBL" id="TKY90499.1"/>
    </source>
</evidence>
<dbReference type="Proteomes" id="UP000306050">
    <property type="component" value="Chromosome SGRAM_1"/>
</dbReference>
<evidence type="ECO:0000259" key="3">
    <source>
        <dbReference type="Pfam" id="PF13532"/>
    </source>
</evidence>
<gene>
    <name evidence="4" type="ORF">EX895_000497</name>
</gene>
<dbReference type="GO" id="GO:0006307">
    <property type="term" value="P:DNA alkylation repair"/>
    <property type="evidence" value="ECO:0007669"/>
    <property type="project" value="TreeGrafter"/>
</dbReference>
<dbReference type="InterPro" id="IPR032852">
    <property type="entry name" value="ALKBH2"/>
</dbReference>
<dbReference type="GeneID" id="40723392"/>
<sequence>MASGPIIWSETRQELCESLPYYRAYQTGSYVTGNLGRPPSTSEKQLGRNITILKDTIPYGYLLAGWPSRRDVWVHNGKVIISHGGGKSEVDEVQTRSTASAKASLKQDQSASDNIIRSLLHSSRHQLPIVLIAADSYVLLPFKLACSYAVLGWYIITDCWAERESMSSEHGFVRWKFRFEWILAQGQPWWELSAASHGRDWDPRQRIETFTKAQRKLVKQMGARDGNGPADSASKVSRSYSPSPLPDSWPLKEVDRDKTQRLLFGPIDIKAKLISTVTATLGVEAPCNKSNAATCLRCRSPSPMVFDIGWMCLQPECSSFFLLPCGDHPSEDTLRFSAAFVQPQGDSLNDAFPSGNPPFPLIPTRPSSRSMDQARGLWCRRCGRLSCREVIFQPRCTHCGHKIGKWRPLPSVEPPVLARRPFDFPSSGPDSFRLAIFDPVISASSGISLGMRKEDGLVMYTFEFPAMFGDCRVHLVQADVGGGGQEAWADRIFAAFQRHAWPVDRGENEEGLEIGEANMMTPATEEGQEMARQAQRVKTEPVFPPPASAADVRNADAGHDSIVTNGQQRLKAIPFRRHPLNKHAGGSGRMLTQQFTCNYGVSYKHVVAMGTEPLDSASPSCILSTLSLLHVRTRCVVPDSHTFNELYPVLYLDHQKMGFHDDGEPGLGPVVSSLSLGSTCRMKFRLKAKHQSSFQQVQARDRTVLDLPLRHGSVVVQEGHDLQQFFEHSVSPDGFRIAVTARRIDPSENNKPCDRKRKR</sequence>
<protein>
    <recommendedName>
        <fullName evidence="3">Alpha-ketoglutarate-dependent dioxygenase AlkB-like domain-containing protein</fullName>
    </recommendedName>
</protein>
<feature type="binding site" evidence="1">
    <location>
        <position position="742"/>
    </location>
    <ligand>
        <name>2-oxoglutarate</name>
        <dbReference type="ChEBI" id="CHEBI:16810"/>
    </ligand>
</feature>
<evidence type="ECO:0000313" key="5">
    <source>
        <dbReference type="Proteomes" id="UP000306050"/>
    </source>
</evidence>
<comment type="caution">
    <text evidence="4">The sequence shown here is derived from an EMBL/GenBank/DDBJ whole genome shotgun (WGS) entry which is preliminary data.</text>
</comment>
<dbReference type="EMBL" id="SRRM01000002">
    <property type="protein sequence ID" value="TKY90499.1"/>
    <property type="molecule type" value="Genomic_DNA"/>
</dbReference>
<dbReference type="AlphaFoldDB" id="A0A4V6EUF4"/>
<feature type="binding site" evidence="1">
    <location>
        <position position="736"/>
    </location>
    <ligand>
        <name>2-oxoglutarate</name>
        <dbReference type="ChEBI" id="CHEBI:16810"/>
    </ligand>
</feature>
<dbReference type="OrthoDB" id="2163491at2759"/>
<feature type="binding site" evidence="1">
    <location>
        <position position="728"/>
    </location>
    <ligand>
        <name>2-oxoglutarate</name>
        <dbReference type="ChEBI" id="CHEBI:16810"/>
    </ligand>
</feature>
<dbReference type="SUPFAM" id="SSF51197">
    <property type="entry name" value="Clavaminate synthase-like"/>
    <property type="match status" value="1"/>
</dbReference>
<dbReference type="Pfam" id="PF13532">
    <property type="entry name" value="2OG-FeII_Oxy_2"/>
    <property type="match status" value="1"/>
</dbReference>